<evidence type="ECO:0000313" key="2">
    <source>
        <dbReference type="EMBL" id="SHJ87250.1"/>
    </source>
</evidence>
<dbReference type="PANTHER" id="PTHR35038">
    <property type="entry name" value="DISSIMILATORY SULFITE REDUCTASE SIRA"/>
    <property type="match status" value="1"/>
</dbReference>
<sequence length="379" mass="42420">MAPLELHEKVLVAKDFLETTHGSMACTDCHGGDNKSDNMKKAHVGMTADPTFPDATAACGECHAEEAKLAKTSLHYTLATYKPIVHQRASTDPEKLQKLNQGMDNHCYSCHASCGECHVSRPNFAKGGFISGHNFNKTPDQTNQCTACHGSRVGNEFTGKTGSGDAHYTKHDMDCMSCHSTKDLHGDGKSDHRDRYDVKGLSACADCHQLDDSVEQHAIHGDKVSCYVCHAQPYANCYGCHVGLDSKGLAYYKNPDEEELFRIGLNPLQDEVHPEKWILVRRTPSVPTSFDFYGKELMPNFDRLNNWKYASPHNLQKKTSQNRECNNCHGNKDLFLTEDKVKPEFRKANAKVIVADKLIPEKQAEAEQKEEPKKKRSYF</sequence>
<protein>
    <submittedName>
        <fullName evidence="2">Thiosulfate/3-mercaptopyruvate sulfurtransferase</fullName>
    </submittedName>
</protein>
<dbReference type="GO" id="GO:0016740">
    <property type="term" value="F:transferase activity"/>
    <property type="evidence" value="ECO:0007669"/>
    <property type="project" value="UniProtKB-KW"/>
</dbReference>
<proteinExistence type="predicted"/>
<dbReference type="GO" id="GO:0016491">
    <property type="term" value="F:oxidoreductase activity"/>
    <property type="evidence" value="ECO:0007669"/>
    <property type="project" value="TreeGrafter"/>
</dbReference>
<gene>
    <name evidence="2" type="ORF">SAMN02745165_03412</name>
</gene>
<dbReference type="EMBL" id="FQZT01000021">
    <property type="protein sequence ID" value="SHJ87250.1"/>
    <property type="molecule type" value="Genomic_DNA"/>
</dbReference>
<keyword evidence="2" id="KW-0808">Transferase</keyword>
<keyword evidence="2" id="KW-0670">Pyruvate</keyword>
<dbReference type="InterPro" id="IPR036280">
    <property type="entry name" value="Multihaem_cyt_sf"/>
</dbReference>
<dbReference type="SUPFAM" id="SSF48695">
    <property type="entry name" value="Multiheme cytochromes"/>
    <property type="match status" value="1"/>
</dbReference>
<evidence type="ECO:0000313" key="3">
    <source>
        <dbReference type="Proteomes" id="UP000184171"/>
    </source>
</evidence>
<name>A0A1M6MV20_MALRU</name>
<dbReference type="STRING" id="1122189.SAMN02745165_03412"/>
<accession>A0A1M6MV20</accession>
<evidence type="ECO:0000256" key="1">
    <source>
        <dbReference type="ARBA" id="ARBA00022729"/>
    </source>
</evidence>
<keyword evidence="1" id="KW-0732">Signal</keyword>
<dbReference type="OrthoDB" id="5389598at2"/>
<reference evidence="2 3" key="1">
    <citation type="submission" date="2016-11" db="EMBL/GenBank/DDBJ databases">
        <authorList>
            <person name="Jaros S."/>
            <person name="Januszkiewicz K."/>
            <person name="Wedrychowicz H."/>
        </authorList>
    </citation>
    <scope>NUCLEOTIDE SEQUENCE [LARGE SCALE GENOMIC DNA]</scope>
    <source>
        <strain evidence="2 3">DSM 5091</strain>
    </source>
</reference>
<dbReference type="InterPro" id="IPR051829">
    <property type="entry name" value="Multiheme_Cytochr_ET"/>
</dbReference>
<organism evidence="2 3">
    <name type="scientific">Malonomonas rubra DSM 5091</name>
    <dbReference type="NCBI Taxonomy" id="1122189"/>
    <lineage>
        <taxon>Bacteria</taxon>
        <taxon>Pseudomonadati</taxon>
        <taxon>Thermodesulfobacteriota</taxon>
        <taxon>Desulfuromonadia</taxon>
        <taxon>Desulfuromonadales</taxon>
        <taxon>Geopsychrobacteraceae</taxon>
        <taxon>Malonomonas</taxon>
    </lineage>
</organism>
<dbReference type="AlphaFoldDB" id="A0A1M6MV20"/>
<dbReference type="PANTHER" id="PTHR35038:SF8">
    <property type="entry name" value="C-TYPE POLYHEME CYTOCHROME OMCC"/>
    <property type="match status" value="1"/>
</dbReference>
<dbReference type="Proteomes" id="UP000184171">
    <property type="component" value="Unassembled WGS sequence"/>
</dbReference>
<keyword evidence="3" id="KW-1185">Reference proteome</keyword>
<dbReference type="RefSeq" id="WP_072909939.1">
    <property type="nucleotide sequence ID" value="NZ_FQZT01000021.1"/>
</dbReference>